<dbReference type="InterPro" id="IPR055120">
    <property type="entry name" value="Chs-1/2_IV_N"/>
</dbReference>
<keyword evidence="4" id="KW-0328">Glycosyltransferase</keyword>
<evidence type="ECO:0000256" key="6">
    <source>
        <dbReference type="ARBA" id="ARBA00022692"/>
    </source>
</evidence>
<dbReference type="GO" id="GO:0004100">
    <property type="term" value="F:chitin synthase activity"/>
    <property type="evidence" value="ECO:0007669"/>
    <property type="project" value="UniProtKB-EC"/>
</dbReference>
<evidence type="ECO:0000259" key="14">
    <source>
        <dbReference type="Pfam" id="PF23000"/>
    </source>
</evidence>
<keyword evidence="7 13" id="KW-1133">Transmembrane helix</keyword>
<dbReference type="GO" id="GO:0006031">
    <property type="term" value="P:chitin biosynthetic process"/>
    <property type="evidence" value="ECO:0007669"/>
    <property type="project" value="TreeGrafter"/>
</dbReference>
<dbReference type="AlphaFoldDB" id="A0AAE1ALP4"/>
<dbReference type="PANTHER" id="PTHR22914:SF42">
    <property type="entry name" value="CHITIN SYNTHASE"/>
    <property type="match status" value="1"/>
</dbReference>
<feature type="transmembrane region" description="Helical" evidence="13">
    <location>
        <begin position="277"/>
        <end position="298"/>
    </location>
</feature>
<keyword evidence="6 13" id="KW-0812">Transmembrane</keyword>
<dbReference type="EC" id="2.4.1.16" evidence="2"/>
<dbReference type="Gene3D" id="3.90.550.10">
    <property type="entry name" value="Spore Coat Polysaccharide Biosynthesis Protein SpsA, Chain A"/>
    <property type="match status" value="1"/>
</dbReference>
<reference evidence="15" key="1">
    <citation type="journal article" date="2023" name="G3 (Bethesda)">
        <title>A reference genome for the long-term kleptoplast-retaining sea slug Elysia crispata morphotype clarki.</title>
        <authorList>
            <person name="Eastman K.E."/>
            <person name="Pendleton A.L."/>
            <person name="Shaikh M.A."/>
            <person name="Suttiyut T."/>
            <person name="Ogas R."/>
            <person name="Tomko P."/>
            <person name="Gavelis G."/>
            <person name="Widhalm J.R."/>
            <person name="Wisecaver J.H."/>
        </authorList>
    </citation>
    <scope>NUCLEOTIDE SEQUENCE</scope>
    <source>
        <strain evidence="15">ECLA1</strain>
    </source>
</reference>
<feature type="transmembrane region" description="Helical" evidence="13">
    <location>
        <begin position="126"/>
        <end position="147"/>
    </location>
</feature>
<keyword evidence="3" id="KW-1003">Cell membrane</keyword>
<comment type="caution">
    <text evidence="15">The sequence shown here is derived from an EMBL/GenBank/DDBJ whole genome shotgun (WGS) entry which is preliminary data.</text>
</comment>
<dbReference type="InterPro" id="IPR029044">
    <property type="entry name" value="Nucleotide-diphossugar_trans"/>
</dbReference>
<evidence type="ECO:0000256" key="3">
    <source>
        <dbReference type="ARBA" id="ARBA00022475"/>
    </source>
</evidence>
<proteinExistence type="inferred from homology"/>
<feature type="transmembrane region" description="Helical" evidence="13">
    <location>
        <begin position="252"/>
        <end position="271"/>
    </location>
</feature>
<evidence type="ECO:0000256" key="5">
    <source>
        <dbReference type="ARBA" id="ARBA00022679"/>
    </source>
</evidence>
<evidence type="ECO:0000313" key="16">
    <source>
        <dbReference type="Proteomes" id="UP001283361"/>
    </source>
</evidence>
<dbReference type="InterPro" id="IPR004835">
    <property type="entry name" value="Chitin_synth"/>
</dbReference>
<protein>
    <recommendedName>
        <fullName evidence="2">chitin synthase</fullName>
        <ecNumber evidence="2">2.4.1.16</ecNumber>
    </recommendedName>
</protein>
<dbReference type="Proteomes" id="UP001283361">
    <property type="component" value="Unassembled WGS sequence"/>
</dbReference>
<feature type="transmembrane region" description="Helical" evidence="13">
    <location>
        <begin position="474"/>
        <end position="494"/>
    </location>
</feature>
<comment type="catalytic activity">
    <reaction evidence="12">
        <text>[(1-&gt;4)-N-acetyl-beta-D-glucosaminyl](n) + UDP-N-acetyl-alpha-D-glucosamine = [(1-&gt;4)-N-acetyl-beta-D-glucosaminyl](n+1) + UDP + H(+)</text>
        <dbReference type="Rhea" id="RHEA:16637"/>
        <dbReference type="Rhea" id="RHEA-COMP:9593"/>
        <dbReference type="Rhea" id="RHEA-COMP:9595"/>
        <dbReference type="ChEBI" id="CHEBI:15378"/>
        <dbReference type="ChEBI" id="CHEBI:17029"/>
        <dbReference type="ChEBI" id="CHEBI:57705"/>
        <dbReference type="ChEBI" id="CHEBI:58223"/>
        <dbReference type="EC" id="2.4.1.16"/>
    </reaction>
</comment>
<feature type="transmembrane region" description="Helical" evidence="13">
    <location>
        <begin position="419"/>
        <end position="440"/>
    </location>
</feature>
<gene>
    <name evidence="15" type="ORF">RRG08_059582</name>
</gene>
<comment type="similarity">
    <text evidence="11">Belongs to the chitin synthase family. Class IV subfamily.</text>
</comment>
<evidence type="ECO:0000256" key="10">
    <source>
        <dbReference type="ARBA" id="ARBA00023180"/>
    </source>
</evidence>
<keyword evidence="16" id="KW-1185">Reference proteome</keyword>
<keyword evidence="8" id="KW-0175">Coiled coil</keyword>
<dbReference type="FunFam" id="3.90.550.10:FF:000139">
    <property type="entry name" value="Chitin synthase 8"/>
    <property type="match status" value="1"/>
</dbReference>
<feature type="transmembrane region" description="Helical" evidence="13">
    <location>
        <begin position="62"/>
        <end position="82"/>
    </location>
</feature>
<evidence type="ECO:0000256" key="9">
    <source>
        <dbReference type="ARBA" id="ARBA00023136"/>
    </source>
</evidence>
<evidence type="ECO:0000256" key="12">
    <source>
        <dbReference type="ARBA" id="ARBA00048014"/>
    </source>
</evidence>
<evidence type="ECO:0000256" key="7">
    <source>
        <dbReference type="ARBA" id="ARBA00022989"/>
    </source>
</evidence>
<feature type="domain" description="Chitin synthase chs-1/2 N-terminal putative transporter" evidence="14">
    <location>
        <begin position="63"/>
        <end position="219"/>
    </location>
</feature>
<dbReference type="EMBL" id="JAWDGP010001672">
    <property type="protein sequence ID" value="KAK3789461.1"/>
    <property type="molecule type" value="Genomic_DNA"/>
</dbReference>
<evidence type="ECO:0000256" key="8">
    <source>
        <dbReference type="ARBA" id="ARBA00023054"/>
    </source>
</evidence>
<comment type="subcellular location">
    <subcellularLocation>
        <location evidence="1">Cell membrane</location>
        <topology evidence="1">Multi-pass membrane protein</topology>
    </subcellularLocation>
</comment>
<dbReference type="SUPFAM" id="SSF53448">
    <property type="entry name" value="Nucleotide-diphospho-sugar transferases"/>
    <property type="match status" value="1"/>
</dbReference>
<dbReference type="CDD" id="cd04190">
    <property type="entry name" value="Chitin_synth_C"/>
    <property type="match status" value="1"/>
</dbReference>
<evidence type="ECO:0000256" key="4">
    <source>
        <dbReference type="ARBA" id="ARBA00022676"/>
    </source>
</evidence>
<name>A0AAE1ALP4_9GAST</name>
<feature type="transmembrane region" description="Helical" evidence="13">
    <location>
        <begin position="190"/>
        <end position="209"/>
    </location>
</feature>
<organism evidence="15 16">
    <name type="scientific">Elysia crispata</name>
    <name type="common">lettuce slug</name>
    <dbReference type="NCBI Taxonomy" id="231223"/>
    <lineage>
        <taxon>Eukaryota</taxon>
        <taxon>Metazoa</taxon>
        <taxon>Spiralia</taxon>
        <taxon>Lophotrochozoa</taxon>
        <taxon>Mollusca</taxon>
        <taxon>Gastropoda</taxon>
        <taxon>Heterobranchia</taxon>
        <taxon>Euthyneura</taxon>
        <taxon>Panpulmonata</taxon>
        <taxon>Sacoglossa</taxon>
        <taxon>Placobranchoidea</taxon>
        <taxon>Plakobranchidae</taxon>
        <taxon>Elysia</taxon>
    </lineage>
</organism>
<evidence type="ECO:0000256" key="1">
    <source>
        <dbReference type="ARBA" id="ARBA00004651"/>
    </source>
</evidence>
<keyword evidence="10" id="KW-0325">Glycoprotein</keyword>
<keyword evidence="5" id="KW-0808">Transferase</keyword>
<keyword evidence="9 13" id="KW-0472">Membrane</keyword>
<feature type="transmembrane region" description="Helical" evidence="13">
    <location>
        <begin position="324"/>
        <end position="344"/>
    </location>
</feature>
<evidence type="ECO:0000256" key="2">
    <source>
        <dbReference type="ARBA" id="ARBA00012543"/>
    </source>
</evidence>
<feature type="transmembrane region" description="Helical" evidence="13">
    <location>
        <begin position="159"/>
        <end position="184"/>
    </location>
</feature>
<dbReference type="Pfam" id="PF23000">
    <property type="entry name" value="ChitinSynthase_IV_N"/>
    <property type="match status" value="1"/>
</dbReference>
<evidence type="ECO:0000256" key="11">
    <source>
        <dbReference type="ARBA" id="ARBA00046329"/>
    </source>
</evidence>
<sequence length="908" mass="103198">MENKGFQGDGGGDENHEVYQDYNDINGRIDDLQPEGWDIFRADSDQPQSSTSEQLVWKSINAVVKLILCFFFFALVLGSSVLSKLTLLAMTFRINPVGVQTKATGAGPQNSDVIIKPGSQAVDVTWIWALMLTMVAPYVFCVLSTMFQLCFKRTPALRLVPLMVNLVIETVHSIALLIFTFVILPTFDPVMASVLMLTVVTFPSLLRVIENITSLRSPSAASYTSSSPSKRVSSASYRSTERKSKLRTILKWGMDILALGSHILALVMYTVRTHEMYNRMGLTVLFPVSAVLVSLNWWPNFVQKIPALCTLRTSVKENRVKIDFFTYLWKIIVTFIGVIIMFGTGSGGDCARTLFFISQDASNCSIIQDDLALYDGSTSGLGTGCDPHTAFYFALTSILASIVCYNVGMAACRVRAQMVCFALPLILSTPVTFGFLMLSYSEENTNRAFFGCDSLWVEPISNMSDFLQQYNEDYWLALGIVVLASYILIGRHIWRSQVRRMALAHRLFVKPLFCGILLEPSLIMHRARERVPEEEQLIQVPWANVEHLEEDEAMFDLTDTSRIRTDYTPYIYICATMWHETEIEMIQMIRSIVRLDADQSARRIAMKAFETNTDYYEFEAHIFFDDAFEYHSDDEKRYDVNDFVKLLVKLVPDATDLEHGAEMNVPSPSMVETPYGGRLVWILPGGNKLTAHLKDKLQIRHRKRWSQVMYLYYFLAHQLMSEPISDVRKMIRAQNTFLLALDGDVDFQPEALRLLIDRLKLNPHVGAACGRIHPIGSGPMVWYQKFEYAISHWLQKATEHVLGCVLCSPGCFSLFRGSALMDDNVMRKYATPPSEARHYVQYDQGEDRWLCTLLLQQGYRVEYCAASDSFTYAPEGFYEFYNQRRRWAPSTMANILGNSKLLEPIIIV</sequence>
<evidence type="ECO:0000256" key="13">
    <source>
        <dbReference type="SAM" id="Phobius"/>
    </source>
</evidence>
<feature type="transmembrane region" description="Helical" evidence="13">
    <location>
        <begin position="389"/>
        <end position="407"/>
    </location>
</feature>
<dbReference type="PANTHER" id="PTHR22914">
    <property type="entry name" value="CHITIN SYNTHASE"/>
    <property type="match status" value="1"/>
</dbReference>
<evidence type="ECO:0000313" key="15">
    <source>
        <dbReference type="EMBL" id="KAK3789461.1"/>
    </source>
</evidence>
<dbReference type="Pfam" id="PF03142">
    <property type="entry name" value="Chitin_synth_2"/>
    <property type="match status" value="1"/>
</dbReference>
<dbReference type="GO" id="GO:0005886">
    <property type="term" value="C:plasma membrane"/>
    <property type="evidence" value="ECO:0007669"/>
    <property type="project" value="UniProtKB-SubCell"/>
</dbReference>
<accession>A0AAE1ALP4</accession>